<name>A0A5A8CRR4_CAFRO</name>
<comment type="caution">
    <text evidence="2">The sequence shown here is derived from an EMBL/GenBank/DDBJ whole genome shotgun (WGS) entry which is preliminary data.</text>
</comment>
<reference evidence="2 3" key="1">
    <citation type="submission" date="2019-07" db="EMBL/GenBank/DDBJ databases">
        <title>Genomes of Cafeteria roenbergensis.</title>
        <authorList>
            <person name="Fischer M.G."/>
            <person name="Hackl T."/>
            <person name="Roman M."/>
        </authorList>
    </citation>
    <scope>NUCLEOTIDE SEQUENCE [LARGE SCALE GENOMIC DNA]</scope>
    <source>
        <strain evidence="2 3">BVI</strain>
    </source>
</reference>
<feature type="compositionally biased region" description="Low complexity" evidence="1">
    <location>
        <begin position="209"/>
        <end position="232"/>
    </location>
</feature>
<keyword evidence="3" id="KW-1185">Reference proteome</keyword>
<evidence type="ECO:0000313" key="2">
    <source>
        <dbReference type="EMBL" id="KAA0155398.1"/>
    </source>
</evidence>
<sequence length="253" mass="25664">MAAMAAARGEGDVSAAAIARFRAEVDDKMRPALESARERERMLGAAAEQLDRAAAVIAQYAIARKAGVEPTAALATASQRVTGPDAGDAVEAARGAGLLPPAREHDGAIAVEADDSGTLLAAELEGSCTPGGDEPLLTVAIGGGLLAEMTPSEAEGVLAQRQDCARERLRGAQEAVRRMEGDIDAAEAALARLLELREEEEEEEERAAAADGSASAAASGPRRPTGRTAAARHLGRLRDSAAAAAAAAVGPSA</sequence>
<evidence type="ECO:0000313" key="3">
    <source>
        <dbReference type="Proteomes" id="UP000323011"/>
    </source>
</evidence>
<feature type="region of interest" description="Disordered" evidence="1">
    <location>
        <begin position="197"/>
        <end position="234"/>
    </location>
</feature>
<evidence type="ECO:0000256" key="1">
    <source>
        <dbReference type="SAM" id="MobiDB-lite"/>
    </source>
</evidence>
<protein>
    <submittedName>
        <fullName evidence="2">Uncharacterized protein</fullName>
    </submittedName>
</protein>
<accession>A0A5A8CRR4</accession>
<dbReference type="EMBL" id="VLTN01000007">
    <property type="protein sequence ID" value="KAA0155398.1"/>
    <property type="molecule type" value="Genomic_DNA"/>
</dbReference>
<dbReference type="AlphaFoldDB" id="A0A5A8CRR4"/>
<gene>
    <name evidence="2" type="ORF">FNF29_01773</name>
</gene>
<proteinExistence type="predicted"/>
<dbReference type="Proteomes" id="UP000323011">
    <property type="component" value="Unassembled WGS sequence"/>
</dbReference>
<organism evidence="2 3">
    <name type="scientific">Cafeteria roenbergensis</name>
    <name type="common">Marine flagellate</name>
    <dbReference type="NCBI Taxonomy" id="33653"/>
    <lineage>
        <taxon>Eukaryota</taxon>
        <taxon>Sar</taxon>
        <taxon>Stramenopiles</taxon>
        <taxon>Bigyra</taxon>
        <taxon>Opalozoa</taxon>
        <taxon>Bicosoecida</taxon>
        <taxon>Cafeteriaceae</taxon>
        <taxon>Cafeteria</taxon>
    </lineage>
</organism>